<dbReference type="PANTHER" id="PTHR42852">
    <property type="entry name" value="THIOL:DISULFIDE INTERCHANGE PROTEIN DSBE"/>
    <property type="match status" value="1"/>
</dbReference>
<dbReference type="OrthoDB" id="743079at2"/>
<dbReference type="PANTHER" id="PTHR42852:SF13">
    <property type="entry name" value="PROTEIN DIPZ"/>
    <property type="match status" value="1"/>
</dbReference>
<dbReference type="PROSITE" id="PS51352">
    <property type="entry name" value="THIOREDOXIN_2"/>
    <property type="match status" value="1"/>
</dbReference>
<dbReference type="CDD" id="cd02966">
    <property type="entry name" value="TlpA_like_family"/>
    <property type="match status" value="1"/>
</dbReference>
<dbReference type="InterPro" id="IPR012336">
    <property type="entry name" value="Thioredoxin-like_fold"/>
</dbReference>
<feature type="chain" id="PRO_5011588984" evidence="1">
    <location>
        <begin position="32"/>
        <end position="184"/>
    </location>
</feature>
<dbReference type="SUPFAM" id="SSF52833">
    <property type="entry name" value="Thioredoxin-like"/>
    <property type="match status" value="1"/>
</dbReference>
<dbReference type="InterPro" id="IPR013766">
    <property type="entry name" value="Thioredoxin_domain"/>
</dbReference>
<proteinExistence type="predicted"/>
<accession>A0A1I1FV12</accession>
<name>A0A1I1FV12_9SPHI</name>
<dbReference type="InterPro" id="IPR036249">
    <property type="entry name" value="Thioredoxin-like_sf"/>
</dbReference>
<dbReference type="Proteomes" id="UP000199577">
    <property type="component" value="Unassembled WGS sequence"/>
</dbReference>
<evidence type="ECO:0000259" key="2">
    <source>
        <dbReference type="PROSITE" id="PS51352"/>
    </source>
</evidence>
<evidence type="ECO:0000313" key="4">
    <source>
        <dbReference type="Proteomes" id="UP000199577"/>
    </source>
</evidence>
<reference evidence="3 4" key="1">
    <citation type="submission" date="2016-10" db="EMBL/GenBank/DDBJ databases">
        <authorList>
            <person name="de Groot N.N."/>
        </authorList>
    </citation>
    <scope>NUCLEOTIDE SEQUENCE [LARGE SCALE GENOMIC DNA]</scope>
    <source>
        <strain evidence="3 4">DSM 22900</strain>
    </source>
</reference>
<dbReference type="EMBL" id="FOLL01000003">
    <property type="protein sequence ID" value="SFC03389.1"/>
    <property type="molecule type" value="Genomic_DNA"/>
</dbReference>
<keyword evidence="1" id="KW-0732">Signal</keyword>
<feature type="domain" description="Thioredoxin" evidence="2">
    <location>
        <begin position="39"/>
        <end position="184"/>
    </location>
</feature>
<gene>
    <name evidence="3" type="ORF">SAMN05421747_103188</name>
</gene>
<dbReference type="AlphaFoldDB" id="A0A1I1FV12"/>
<dbReference type="Pfam" id="PF13905">
    <property type="entry name" value="Thioredoxin_8"/>
    <property type="match status" value="1"/>
</dbReference>
<protein>
    <submittedName>
        <fullName evidence="3">Cytochrome oxidase Cu insertion factor, SCO1/SenC/PrrC family</fullName>
    </submittedName>
</protein>
<dbReference type="STRING" id="623281.SAMN05421747_103188"/>
<keyword evidence="4" id="KW-1185">Reference proteome</keyword>
<dbReference type="Gene3D" id="3.40.30.10">
    <property type="entry name" value="Glutaredoxin"/>
    <property type="match status" value="1"/>
</dbReference>
<feature type="signal peptide" evidence="1">
    <location>
        <begin position="1"/>
        <end position="31"/>
    </location>
</feature>
<evidence type="ECO:0000256" key="1">
    <source>
        <dbReference type="SAM" id="SignalP"/>
    </source>
</evidence>
<evidence type="ECO:0000313" key="3">
    <source>
        <dbReference type="EMBL" id="SFC03389.1"/>
    </source>
</evidence>
<sequence length="184" mass="20987">MLKFPCNFGKPYLWGMKFIHTIIFGVLMAQAAVAQQPPAVSKTAFPDSALLQPLFALDGQETTAGSVLEANKGQTVLLYIWATWCPDCLKGFPELYAFQQANPDVRTVYFSLDREEQQWRDGIQKFNLKGEHYWFKTGWKNAFTNAIDLNWIPRYLIIAPDGRIAKYYAVKADDPELQKTVNTL</sequence>
<dbReference type="InterPro" id="IPR050553">
    <property type="entry name" value="Thioredoxin_ResA/DsbE_sf"/>
</dbReference>
<organism evidence="3 4">
    <name type="scientific">Parapedobacter composti</name>
    <dbReference type="NCBI Taxonomy" id="623281"/>
    <lineage>
        <taxon>Bacteria</taxon>
        <taxon>Pseudomonadati</taxon>
        <taxon>Bacteroidota</taxon>
        <taxon>Sphingobacteriia</taxon>
        <taxon>Sphingobacteriales</taxon>
        <taxon>Sphingobacteriaceae</taxon>
        <taxon>Parapedobacter</taxon>
    </lineage>
</organism>